<comment type="caution">
    <text evidence="2">The sequence shown here is derived from an EMBL/GenBank/DDBJ whole genome shotgun (WGS) entry which is preliminary data.</text>
</comment>
<dbReference type="GO" id="GO:0006813">
    <property type="term" value="P:potassium ion transport"/>
    <property type="evidence" value="ECO:0007669"/>
    <property type="project" value="InterPro"/>
</dbReference>
<dbReference type="Proteomes" id="UP000017840">
    <property type="component" value="Unassembled WGS sequence"/>
</dbReference>
<dbReference type="PROSITE" id="PS51202">
    <property type="entry name" value="RCK_C"/>
    <property type="match status" value="1"/>
</dbReference>
<dbReference type="InterPro" id="IPR058604">
    <property type="entry name" value="DUF8167_3rd"/>
</dbReference>
<dbReference type="Pfam" id="PF26503">
    <property type="entry name" value="DUF8167_3rd"/>
    <property type="match status" value="1"/>
</dbReference>
<evidence type="ECO:0000313" key="2">
    <source>
        <dbReference type="EMBL" id="ESP87804.1"/>
    </source>
</evidence>
<sequence length="120" mass="12701">GEGRVTVAVDRSAASALLSASVRRLVVRSRGTRREFELLSLLRRAGRRFRRLTVRADGALAGRTLADAAVRAEYDVAVLAVRAEGRWTVGPDGDRVVNAGDEVVVVGAGAALDRFASEAA</sequence>
<name>V4HIT1_9EURY</name>
<gene>
    <name evidence="2" type="ORF">K933_12446</name>
</gene>
<proteinExistence type="predicted"/>
<keyword evidence="3" id="KW-1185">Reference proteome</keyword>
<feature type="non-terminal residue" evidence="2">
    <location>
        <position position="1"/>
    </location>
</feature>
<organism evidence="2 3">
    <name type="scientific">Candidatus Halobonum tyrrellensis G22</name>
    <dbReference type="NCBI Taxonomy" id="1324957"/>
    <lineage>
        <taxon>Archaea</taxon>
        <taxon>Methanobacteriati</taxon>
        <taxon>Methanobacteriota</taxon>
        <taxon>Stenosarchaea group</taxon>
        <taxon>Halobacteria</taxon>
        <taxon>Halobacteriales</taxon>
        <taxon>Haloferacaceae</taxon>
        <taxon>Candidatus Halobonum</taxon>
    </lineage>
</organism>
<reference evidence="2 3" key="1">
    <citation type="journal article" date="2013" name="Genome Announc.">
        <title>Draft Genome Sequence of 'Candidatus Halobonum tyrrellensis' Strain G22, Isolated from the Hypersaline Waters of Lake Tyrrell, Australia.</title>
        <authorList>
            <person name="Ugalde J.A."/>
            <person name="Narasingarao P."/>
            <person name="Kuo S."/>
            <person name="Podell S."/>
            <person name="Allen E.E."/>
        </authorList>
    </citation>
    <scope>NUCLEOTIDE SEQUENCE [LARGE SCALE GENOMIC DNA]</scope>
    <source>
        <strain evidence="2 3">G22</strain>
    </source>
</reference>
<dbReference type="eggNOG" id="arCOG07570">
    <property type="taxonomic scope" value="Archaea"/>
</dbReference>
<dbReference type="STRING" id="1324957.K933_12446"/>
<dbReference type="AlphaFoldDB" id="V4HIT1"/>
<dbReference type="GO" id="GO:0008324">
    <property type="term" value="F:monoatomic cation transmembrane transporter activity"/>
    <property type="evidence" value="ECO:0007669"/>
    <property type="project" value="InterPro"/>
</dbReference>
<dbReference type="Gene3D" id="3.30.70.1450">
    <property type="entry name" value="Regulator of K+ conductance, C-terminal domain"/>
    <property type="match status" value="1"/>
</dbReference>
<evidence type="ECO:0000313" key="3">
    <source>
        <dbReference type="Proteomes" id="UP000017840"/>
    </source>
</evidence>
<dbReference type="InterPro" id="IPR006037">
    <property type="entry name" value="RCK_C"/>
</dbReference>
<evidence type="ECO:0000259" key="1">
    <source>
        <dbReference type="PROSITE" id="PS51202"/>
    </source>
</evidence>
<accession>V4HIT1</accession>
<dbReference type="SUPFAM" id="SSF116726">
    <property type="entry name" value="TrkA C-terminal domain-like"/>
    <property type="match status" value="1"/>
</dbReference>
<feature type="domain" description="RCK C-terminal" evidence="1">
    <location>
        <begin position="36"/>
        <end position="120"/>
    </location>
</feature>
<dbReference type="OrthoDB" id="157524at2157"/>
<dbReference type="Pfam" id="PF02080">
    <property type="entry name" value="TrkA_C"/>
    <property type="match status" value="1"/>
</dbReference>
<dbReference type="RefSeq" id="WP_023395065.1">
    <property type="nucleotide sequence ID" value="NZ_ASGZ01000044.1"/>
</dbReference>
<protein>
    <submittedName>
        <fullName evidence="2">K+ transporter, NAD-binding protein</fullName>
    </submittedName>
</protein>
<dbReference type="EMBL" id="ASGZ01000044">
    <property type="protein sequence ID" value="ESP87804.1"/>
    <property type="molecule type" value="Genomic_DNA"/>
</dbReference>
<dbReference type="InterPro" id="IPR036721">
    <property type="entry name" value="RCK_C_sf"/>
</dbReference>